<sequence>MTQEFLDVAGGRVEYEDVPGAGPALVMLHEGLGSVGLWRGFHHDVAAATGRRTVAFSRFGHGRSSPPAARRGLGFMGSEAREVLPAVLDALGVQAPVLVGHSDGGSIALLAAASGLPLTGAVVLAPHVFVEDDGLTAIAATRAAFDDGDLRARMARHHDDPGVVFGNWAGVWLDPGFRSWDITAELSAITCPVLAVQGTADPYGTVAHVEAVRDRSSGPVELVVFDCGHSPHLERRSETLAAVTAFVARISEPTSPPTASA</sequence>
<proteinExistence type="predicted"/>
<dbReference type="InterPro" id="IPR029058">
    <property type="entry name" value="AB_hydrolase_fold"/>
</dbReference>
<dbReference type="SUPFAM" id="SSF53474">
    <property type="entry name" value="alpha/beta-Hydrolases"/>
    <property type="match status" value="1"/>
</dbReference>
<protein>
    <submittedName>
        <fullName evidence="2">Hydrolase</fullName>
    </submittedName>
</protein>
<dbReference type="GO" id="GO:0016787">
    <property type="term" value="F:hydrolase activity"/>
    <property type="evidence" value="ECO:0007669"/>
    <property type="project" value="UniProtKB-KW"/>
</dbReference>
<evidence type="ECO:0000259" key="1">
    <source>
        <dbReference type="Pfam" id="PF12697"/>
    </source>
</evidence>
<name>A0A511DAP9_9PSEU</name>
<organism evidence="2 3">
    <name type="scientific">Pseudonocardia sulfidoxydans NBRC 16205</name>
    <dbReference type="NCBI Taxonomy" id="1223511"/>
    <lineage>
        <taxon>Bacteria</taxon>
        <taxon>Bacillati</taxon>
        <taxon>Actinomycetota</taxon>
        <taxon>Actinomycetes</taxon>
        <taxon>Pseudonocardiales</taxon>
        <taxon>Pseudonocardiaceae</taxon>
        <taxon>Pseudonocardia</taxon>
    </lineage>
</organism>
<dbReference type="Pfam" id="PF12697">
    <property type="entry name" value="Abhydrolase_6"/>
    <property type="match status" value="1"/>
</dbReference>
<reference evidence="2 3" key="1">
    <citation type="submission" date="2019-07" db="EMBL/GenBank/DDBJ databases">
        <title>Whole genome shotgun sequence of Pseudonocardia sulfidoxydans NBRC 16205.</title>
        <authorList>
            <person name="Hosoyama A."/>
            <person name="Uohara A."/>
            <person name="Ohji S."/>
            <person name="Ichikawa N."/>
        </authorList>
    </citation>
    <scope>NUCLEOTIDE SEQUENCE [LARGE SCALE GENOMIC DNA]</scope>
    <source>
        <strain evidence="2 3">NBRC 16205</strain>
    </source>
</reference>
<dbReference type="AlphaFoldDB" id="A0A511DAP9"/>
<evidence type="ECO:0000313" key="3">
    <source>
        <dbReference type="Proteomes" id="UP000321685"/>
    </source>
</evidence>
<dbReference type="EMBL" id="BJVJ01000005">
    <property type="protein sequence ID" value="GEL21882.1"/>
    <property type="molecule type" value="Genomic_DNA"/>
</dbReference>
<feature type="domain" description="AB hydrolase-1" evidence="1">
    <location>
        <begin position="25"/>
        <end position="242"/>
    </location>
</feature>
<dbReference type="Proteomes" id="UP000321685">
    <property type="component" value="Unassembled WGS sequence"/>
</dbReference>
<dbReference type="RefSeq" id="WP_246114926.1">
    <property type="nucleotide sequence ID" value="NZ_BJVJ01000005.1"/>
</dbReference>
<dbReference type="GO" id="GO:0016020">
    <property type="term" value="C:membrane"/>
    <property type="evidence" value="ECO:0007669"/>
    <property type="project" value="TreeGrafter"/>
</dbReference>
<gene>
    <name evidence="2" type="ORF">PSU4_08360</name>
</gene>
<keyword evidence="2" id="KW-0378">Hydrolase</keyword>
<dbReference type="InterPro" id="IPR050266">
    <property type="entry name" value="AB_hydrolase_sf"/>
</dbReference>
<dbReference type="PANTHER" id="PTHR43798:SF33">
    <property type="entry name" value="HYDROLASE, PUTATIVE (AFU_ORTHOLOGUE AFUA_2G14860)-RELATED"/>
    <property type="match status" value="1"/>
</dbReference>
<comment type="caution">
    <text evidence="2">The sequence shown here is derived from an EMBL/GenBank/DDBJ whole genome shotgun (WGS) entry which is preliminary data.</text>
</comment>
<dbReference type="Gene3D" id="3.40.50.1820">
    <property type="entry name" value="alpha/beta hydrolase"/>
    <property type="match status" value="1"/>
</dbReference>
<accession>A0A511DAP9</accession>
<keyword evidence="3" id="KW-1185">Reference proteome</keyword>
<dbReference type="PANTHER" id="PTHR43798">
    <property type="entry name" value="MONOACYLGLYCEROL LIPASE"/>
    <property type="match status" value="1"/>
</dbReference>
<dbReference type="InterPro" id="IPR000073">
    <property type="entry name" value="AB_hydrolase_1"/>
</dbReference>
<evidence type="ECO:0000313" key="2">
    <source>
        <dbReference type="EMBL" id="GEL21882.1"/>
    </source>
</evidence>